<protein>
    <submittedName>
        <fullName evidence="9">MMPL family transporter</fullName>
    </submittedName>
</protein>
<dbReference type="Pfam" id="PF03176">
    <property type="entry name" value="MMPL"/>
    <property type="match status" value="2"/>
</dbReference>
<comment type="caution">
    <text evidence="9">The sequence shown here is derived from an EMBL/GenBank/DDBJ whole genome shotgun (WGS) entry which is preliminary data.</text>
</comment>
<keyword evidence="10" id="KW-1185">Reference proteome</keyword>
<evidence type="ECO:0000259" key="8">
    <source>
        <dbReference type="PROSITE" id="PS50156"/>
    </source>
</evidence>
<sequence length="737" mass="76417">MDATRRRAGHGRPALERWGRFVAAHARPVVIGWLVLIAAGFAVALGGLGTPSLFDRLDTGEIVVDGENQAGRAVLSEAGGSGFSTHTLLVEGVDTGDPAVARAAAAGVRDLLAVDTVTSAVNPFVVPDGPSSAAARPMFLHGDPGSGGFATVVTFDPDDTAEQEDAATAEVDAVLDRMVRETGASSSERGGLRGLVDRIVHQVKVDGQRGEGIALPVSFAVMVVVFGGFLAAGFPVLGAIASISGALASLLGFSYLLDLDATAVNVVTVLALGLCIDYGLLVVSRFREEMRTLLAGRPAADATAAEVTEATGRTLDRAGRTVVFSALTVAISLAGLLFLDIDFVRAVSLAGVSVVVVALAVALSLVPALCVLGARRLLRRGTEVASDTGLFSRLAEGVHRLPWVVIGVVSALLLVLAAPVSGMLLTASGAELLPKGTPERTFFEDLADGYPTLAGAQVVVVARAPQAEVRSWAADAAGRPGVSSIDPVRVLDGGVVTVPFHTGDSGTGEASRALVDSLRADRPPFDSWVVGQASGILDFRQAVAERAPWAVGAVVLATLVLLFLMTGSVVVPVKALVMNVLSLGASLGVTVWIFQEGHLESLLRFTSAGGLENTIPLLVVAFGFGLSMDYEVFLLSRIVELHEQGRSTHEAVVLGLQRSGRIITSAALLMVIVFAGFAAGDLLIMKQMGVALVLAIAIDATLVRMLLVPATMAVLGRANWWAPAPLRRLHARVGITE</sequence>
<evidence type="ECO:0000256" key="4">
    <source>
        <dbReference type="ARBA" id="ARBA00022692"/>
    </source>
</evidence>
<comment type="similarity">
    <text evidence="2">Belongs to the resistance-nodulation-cell division (RND) (TC 2.A.6) family. MmpL subfamily.</text>
</comment>
<feature type="transmembrane region" description="Helical" evidence="7">
    <location>
        <begin position="263"/>
        <end position="283"/>
    </location>
</feature>
<keyword evidence="4 7" id="KW-0812">Transmembrane</keyword>
<feature type="transmembrane region" description="Helical" evidence="7">
    <location>
        <begin position="615"/>
        <end position="639"/>
    </location>
</feature>
<evidence type="ECO:0000313" key="9">
    <source>
        <dbReference type="EMBL" id="MBM6399408.1"/>
    </source>
</evidence>
<evidence type="ECO:0000256" key="6">
    <source>
        <dbReference type="ARBA" id="ARBA00023136"/>
    </source>
</evidence>
<dbReference type="InterPro" id="IPR050545">
    <property type="entry name" value="Mycobact_MmpL"/>
</dbReference>
<reference evidence="9" key="1">
    <citation type="submission" date="2021-02" db="EMBL/GenBank/DDBJ databases">
        <title>Phycicoccus sp. MQZ13P-5T, whole genome shotgun sequence.</title>
        <authorList>
            <person name="Tuo L."/>
        </authorList>
    </citation>
    <scope>NUCLEOTIDE SEQUENCE</scope>
    <source>
        <strain evidence="9">MQZ13P-5</strain>
    </source>
</reference>
<dbReference type="EMBL" id="JAFDVD010000004">
    <property type="protein sequence ID" value="MBM6399408.1"/>
    <property type="molecule type" value="Genomic_DNA"/>
</dbReference>
<evidence type="ECO:0000256" key="5">
    <source>
        <dbReference type="ARBA" id="ARBA00022989"/>
    </source>
</evidence>
<accession>A0ABS2CHR0</accession>
<feature type="transmembrane region" description="Helical" evidence="7">
    <location>
        <begin position="401"/>
        <end position="425"/>
    </location>
</feature>
<feature type="transmembrane region" description="Helical" evidence="7">
    <location>
        <begin position="21"/>
        <end position="48"/>
    </location>
</feature>
<keyword evidence="5 7" id="KW-1133">Transmembrane helix</keyword>
<feature type="transmembrane region" description="Helical" evidence="7">
    <location>
        <begin position="239"/>
        <end position="257"/>
    </location>
</feature>
<feature type="domain" description="SSD" evidence="8">
    <location>
        <begin position="246"/>
        <end position="372"/>
    </location>
</feature>
<feature type="transmembrane region" description="Helical" evidence="7">
    <location>
        <begin position="213"/>
        <end position="232"/>
    </location>
</feature>
<feature type="transmembrane region" description="Helical" evidence="7">
    <location>
        <begin position="347"/>
        <end position="372"/>
    </location>
</feature>
<name>A0ABS2CHR0_9MICO</name>
<evidence type="ECO:0000313" key="10">
    <source>
        <dbReference type="Proteomes" id="UP001430172"/>
    </source>
</evidence>
<feature type="transmembrane region" description="Helical" evidence="7">
    <location>
        <begin position="576"/>
        <end position="595"/>
    </location>
</feature>
<proteinExistence type="inferred from homology"/>
<dbReference type="PROSITE" id="PS50156">
    <property type="entry name" value="SSD"/>
    <property type="match status" value="1"/>
</dbReference>
<dbReference type="Proteomes" id="UP001430172">
    <property type="component" value="Unassembled WGS sequence"/>
</dbReference>
<gene>
    <name evidence="9" type="ORF">JQN70_03325</name>
</gene>
<keyword evidence="6 7" id="KW-0472">Membrane</keyword>
<keyword evidence="3" id="KW-1003">Cell membrane</keyword>
<evidence type="ECO:0000256" key="1">
    <source>
        <dbReference type="ARBA" id="ARBA00004651"/>
    </source>
</evidence>
<dbReference type="SUPFAM" id="SSF82866">
    <property type="entry name" value="Multidrug efflux transporter AcrB transmembrane domain"/>
    <property type="match status" value="2"/>
</dbReference>
<dbReference type="PANTHER" id="PTHR33406:SF11">
    <property type="entry name" value="MEMBRANE PROTEIN SCO6666-RELATED"/>
    <property type="match status" value="1"/>
</dbReference>
<dbReference type="InterPro" id="IPR000731">
    <property type="entry name" value="SSD"/>
</dbReference>
<feature type="transmembrane region" description="Helical" evidence="7">
    <location>
        <begin position="322"/>
        <end position="341"/>
    </location>
</feature>
<feature type="transmembrane region" description="Helical" evidence="7">
    <location>
        <begin position="660"/>
        <end position="684"/>
    </location>
</feature>
<dbReference type="InterPro" id="IPR004869">
    <property type="entry name" value="MMPL_dom"/>
</dbReference>
<evidence type="ECO:0000256" key="2">
    <source>
        <dbReference type="ARBA" id="ARBA00010157"/>
    </source>
</evidence>
<feature type="transmembrane region" description="Helical" evidence="7">
    <location>
        <begin position="690"/>
        <end position="707"/>
    </location>
</feature>
<evidence type="ECO:0000256" key="3">
    <source>
        <dbReference type="ARBA" id="ARBA00022475"/>
    </source>
</evidence>
<feature type="transmembrane region" description="Helical" evidence="7">
    <location>
        <begin position="547"/>
        <end position="564"/>
    </location>
</feature>
<dbReference type="PANTHER" id="PTHR33406">
    <property type="entry name" value="MEMBRANE PROTEIN MJ1562-RELATED"/>
    <property type="match status" value="1"/>
</dbReference>
<comment type="subcellular location">
    <subcellularLocation>
        <location evidence="1">Cell membrane</location>
        <topology evidence="1">Multi-pass membrane protein</topology>
    </subcellularLocation>
</comment>
<dbReference type="RefSeq" id="WP_204129891.1">
    <property type="nucleotide sequence ID" value="NZ_JAFDVD010000004.1"/>
</dbReference>
<organism evidence="9 10">
    <name type="scientific">Phycicoccus sonneratiae</name>
    <dbReference type="NCBI Taxonomy" id="2807628"/>
    <lineage>
        <taxon>Bacteria</taxon>
        <taxon>Bacillati</taxon>
        <taxon>Actinomycetota</taxon>
        <taxon>Actinomycetes</taxon>
        <taxon>Micrococcales</taxon>
        <taxon>Intrasporangiaceae</taxon>
        <taxon>Phycicoccus</taxon>
    </lineage>
</organism>
<dbReference type="Gene3D" id="1.20.1640.10">
    <property type="entry name" value="Multidrug efflux transporter AcrB transmembrane domain"/>
    <property type="match status" value="2"/>
</dbReference>
<evidence type="ECO:0000256" key="7">
    <source>
        <dbReference type="SAM" id="Phobius"/>
    </source>
</evidence>